<evidence type="ECO:0000256" key="1">
    <source>
        <dbReference type="SAM" id="MobiDB-lite"/>
    </source>
</evidence>
<feature type="compositionally biased region" description="Acidic residues" evidence="1">
    <location>
        <begin position="554"/>
        <end position="585"/>
    </location>
</feature>
<organism evidence="4 5">
    <name type="scientific">Theileria orientalis strain Shintoku</name>
    <dbReference type="NCBI Taxonomy" id="869250"/>
    <lineage>
        <taxon>Eukaryota</taxon>
        <taxon>Sar</taxon>
        <taxon>Alveolata</taxon>
        <taxon>Apicomplexa</taxon>
        <taxon>Aconoidasida</taxon>
        <taxon>Piroplasmida</taxon>
        <taxon>Theileriidae</taxon>
        <taxon>Theileria</taxon>
    </lineage>
</organism>
<dbReference type="EMBL" id="AP011949">
    <property type="protein sequence ID" value="BAM42476.1"/>
    <property type="molecule type" value="Genomic_DNA"/>
</dbReference>
<feature type="compositionally biased region" description="Polar residues" evidence="1">
    <location>
        <begin position="974"/>
        <end position="988"/>
    </location>
</feature>
<name>J7MH21_THEOR</name>
<evidence type="ECO:0000256" key="3">
    <source>
        <dbReference type="SAM" id="SignalP"/>
    </source>
</evidence>
<dbReference type="GeneID" id="20716884"/>
<evidence type="ECO:0000256" key="2">
    <source>
        <dbReference type="SAM" id="Phobius"/>
    </source>
</evidence>
<feature type="region of interest" description="Disordered" evidence="1">
    <location>
        <begin position="534"/>
        <end position="673"/>
    </location>
</feature>
<keyword evidence="2" id="KW-0472">Membrane</keyword>
<feature type="transmembrane region" description="Helical" evidence="2">
    <location>
        <begin position="677"/>
        <end position="701"/>
    </location>
</feature>
<sequence length="1058" mass="121053">MRFIDTYKLLLACVCVFYSQKVAGSNANYDYQSLKLLTSDDGTLTNHDLKGSHKHSSRKYANSFNDQHQPEDYLDLPYVTIVTDPNQNNSNNIRNETALYTIDERPLSFYITFKPGVKCLELSYANKPVWTYYDNQETKLYPTELYFQRYEKRITVNFRTMYLEYEYYNGKWNLESNVVMNHVVKTGLTIVTADDEQGTNAKTNDTTKYRVSTHDYVVEYVFNEGAYCTEVRLQNQKVWKYEPGEAQKGFPKALYFHSDLGLIFADFQGLSSLFKCSQQGCKCISNHKTNGISLSNLKIVTQDPNNVNNQKENDTTQFVRKDEGYGHLFQMNKSARCTEVRYKNKTLWNHGYKSGDEYPEALFFNSYFRMIVLKFSGFQLIFMGLDKWRYITKPDLDPLSESDISLYTRDENSHLIENDKTQYEVVKYPYNMALLYNFEPGSRCEQLSFKGRTVWKRNQARLGNNYPTTIYVNRNMQLIMISGEKFFYVYGNLDKWREVFRTVDKGVQRGGFDKANLGDAGSLENYHYELDNKSDVSDLSSENSFSHSQHSDDSSDTDSDSGSDDSEDDDDDDEDARSDISEEESVFSSRGAKPSRRRHPHHHQMSESYMQERPTNRPSRQSLRREPPTPKQLYRLPNEKDDDDDEDDDDDDDEDGKPQKAKTPDKNNKTKSGGQTALMVSIMLLLLAGVVGGVATTFIMVKRRRSRMLLENQVSMLLLACVCVFYSQKVAGSNANYDYQSLKLLTSDDGTLTNSSENDQTKYIATSHSAGTQFTFNSGAKCVGVKYNGHIFWVHRTPEHGNDYPTSVFLDSQDHDVTVFFGNTWYYIYRLQSERYTLDSSKKPLSENERPQEIQLFVANGSNDQSQAQMPGSKYHVVSYYKVGEPKQVYYYFEENCDMVKCNGAPVWQHTSNSGYPISMTYLSDEMIMEFTDGYEVYKRINDTWELSRTDRTAQAQPEDQDQDGDSQGESGETADSASSLRGSSADANQGKAKSEKPKSGGSKFPDALADALVLVLMLSVIATVMVVLVLLMSVALSFFINKRAKAQTLMSGRVDYV</sequence>
<dbReference type="AlphaFoldDB" id="J7MH21"/>
<proteinExistence type="predicted"/>
<dbReference type="KEGG" id="tot:TOT_040000843"/>
<feature type="compositionally biased region" description="Basic residues" evidence="1">
    <location>
        <begin position="593"/>
        <end position="603"/>
    </location>
</feature>
<dbReference type="Pfam" id="PF04385">
    <property type="entry name" value="FAINT"/>
    <property type="match status" value="4"/>
</dbReference>
<feature type="chain" id="PRO_5003795169" evidence="3">
    <location>
        <begin position="25"/>
        <end position="1058"/>
    </location>
</feature>
<dbReference type="VEuPathDB" id="PiroplasmaDB:TOT_040000843"/>
<protein>
    <submittedName>
        <fullName evidence="4">Uncharacterized protein</fullName>
    </submittedName>
</protein>
<feature type="transmembrane region" description="Helical" evidence="2">
    <location>
        <begin position="708"/>
        <end position="727"/>
    </location>
</feature>
<keyword evidence="2" id="KW-1133">Transmembrane helix</keyword>
<dbReference type="InterPro" id="IPR007480">
    <property type="entry name" value="DUF529"/>
</dbReference>
<feature type="region of interest" description="Disordered" evidence="1">
    <location>
        <begin position="950"/>
        <end position="1003"/>
    </location>
</feature>
<dbReference type="eggNOG" id="ENOG502TN32">
    <property type="taxonomic scope" value="Eukaryota"/>
</dbReference>
<reference evidence="4 5" key="1">
    <citation type="journal article" date="2012" name="MBio">
        <title>Comparative genome analysis of three eukaryotic parasites with differing abilities to transform leukocytes reveals key mediators of Theileria-induced leukocyte transformation.</title>
        <authorList>
            <person name="Hayashida K."/>
            <person name="Hara Y."/>
            <person name="Abe T."/>
            <person name="Yamasaki C."/>
            <person name="Toyoda A."/>
            <person name="Kosuge T."/>
            <person name="Suzuki Y."/>
            <person name="Sato Y."/>
            <person name="Kawashima S."/>
            <person name="Katayama T."/>
            <person name="Wakaguri H."/>
            <person name="Inoue N."/>
            <person name="Homma K."/>
            <person name="Tada-Umezaki M."/>
            <person name="Yagi Y."/>
            <person name="Fujii Y."/>
            <person name="Habara T."/>
            <person name="Kanehisa M."/>
            <person name="Watanabe H."/>
            <person name="Ito K."/>
            <person name="Gojobori T."/>
            <person name="Sugawara H."/>
            <person name="Imanishi T."/>
            <person name="Weir W."/>
            <person name="Gardner M."/>
            <person name="Pain A."/>
            <person name="Shiels B."/>
            <person name="Hattori M."/>
            <person name="Nene V."/>
            <person name="Sugimoto C."/>
        </authorList>
    </citation>
    <scope>NUCLEOTIDE SEQUENCE [LARGE SCALE GENOMIC DNA]</scope>
    <source>
        <strain evidence="4 5">Shintoku</strain>
    </source>
</reference>
<keyword evidence="5" id="KW-1185">Reference proteome</keyword>
<dbReference type="RefSeq" id="XP_009692777.1">
    <property type="nucleotide sequence ID" value="XM_009694482.1"/>
</dbReference>
<dbReference type="Proteomes" id="UP000003786">
    <property type="component" value="Chromosome 4"/>
</dbReference>
<dbReference type="OrthoDB" id="10367345at2759"/>
<keyword evidence="3" id="KW-0732">Signal</keyword>
<feature type="compositionally biased region" description="Basic and acidic residues" evidence="1">
    <location>
        <begin position="656"/>
        <end position="668"/>
    </location>
</feature>
<feature type="signal peptide" evidence="3">
    <location>
        <begin position="1"/>
        <end position="24"/>
    </location>
</feature>
<keyword evidence="2" id="KW-0812">Transmembrane</keyword>
<gene>
    <name evidence="4" type="ORF">TOT_040000843</name>
</gene>
<feature type="transmembrane region" description="Helical" evidence="2">
    <location>
        <begin position="1013"/>
        <end position="1041"/>
    </location>
</feature>
<accession>J7MH21</accession>
<feature type="compositionally biased region" description="Acidic residues" evidence="1">
    <location>
        <begin position="640"/>
        <end position="655"/>
    </location>
</feature>
<evidence type="ECO:0000313" key="5">
    <source>
        <dbReference type="Proteomes" id="UP000003786"/>
    </source>
</evidence>
<evidence type="ECO:0000313" key="4">
    <source>
        <dbReference type="EMBL" id="BAM42476.1"/>
    </source>
</evidence>